<feature type="compositionally biased region" description="Polar residues" evidence="1">
    <location>
        <begin position="28"/>
        <end position="46"/>
    </location>
</feature>
<dbReference type="InParanoid" id="Q0UGL8"/>
<accession>Q0UGL8</accession>
<proteinExistence type="predicted"/>
<reference evidence="3" key="1">
    <citation type="journal article" date="2007" name="Plant Cell">
        <title>Dothideomycete-plant interactions illuminated by genome sequencing and EST analysis of the wheat pathogen Stagonospora nodorum.</title>
        <authorList>
            <person name="Hane J.K."/>
            <person name="Lowe R.G."/>
            <person name="Solomon P.S."/>
            <person name="Tan K.C."/>
            <person name="Schoch C.L."/>
            <person name="Spatafora J.W."/>
            <person name="Crous P.W."/>
            <person name="Kodira C."/>
            <person name="Birren B.W."/>
            <person name="Galagan J.E."/>
            <person name="Torriani S.F."/>
            <person name="McDonald B.A."/>
            <person name="Oliver R.P."/>
        </authorList>
    </citation>
    <scope>NUCLEOTIDE SEQUENCE [LARGE SCALE GENOMIC DNA]</scope>
    <source>
        <strain evidence="3">SN15 / ATCC MYA-4574 / FGSC 10173</strain>
    </source>
</reference>
<evidence type="ECO:0000313" key="3">
    <source>
        <dbReference type="Proteomes" id="UP000001055"/>
    </source>
</evidence>
<evidence type="ECO:0000313" key="2">
    <source>
        <dbReference type="EMBL" id="EAT83288.1"/>
    </source>
</evidence>
<name>Q0UGL8_PHANO</name>
<feature type="compositionally biased region" description="Low complexity" evidence="1">
    <location>
        <begin position="100"/>
        <end position="112"/>
    </location>
</feature>
<dbReference type="AlphaFoldDB" id="Q0UGL8"/>
<dbReference type="RefSeq" id="XP_001799398.1">
    <property type="nucleotide sequence ID" value="XM_001799346.1"/>
</dbReference>
<evidence type="ECO:0000256" key="1">
    <source>
        <dbReference type="SAM" id="MobiDB-lite"/>
    </source>
</evidence>
<organism evidence="2 3">
    <name type="scientific">Phaeosphaeria nodorum (strain SN15 / ATCC MYA-4574 / FGSC 10173)</name>
    <name type="common">Glume blotch fungus</name>
    <name type="synonym">Parastagonospora nodorum</name>
    <dbReference type="NCBI Taxonomy" id="321614"/>
    <lineage>
        <taxon>Eukaryota</taxon>
        <taxon>Fungi</taxon>
        <taxon>Dikarya</taxon>
        <taxon>Ascomycota</taxon>
        <taxon>Pezizomycotina</taxon>
        <taxon>Dothideomycetes</taxon>
        <taxon>Pleosporomycetidae</taxon>
        <taxon>Pleosporales</taxon>
        <taxon>Pleosporineae</taxon>
        <taxon>Phaeosphaeriaceae</taxon>
        <taxon>Parastagonospora</taxon>
    </lineage>
</organism>
<dbReference type="KEGG" id="pno:SNOG_09096"/>
<gene>
    <name evidence="2" type="ORF">SNOG_09096</name>
</gene>
<feature type="region of interest" description="Disordered" evidence="1">
    <location>
        <begin position="28"/>
        <end position="60"/>
    </location>
</feature>
<feature type="region of interest" description="Disordered" evidence="1">
    <location>
        <begin position="100"/>
        <end position="126"/>
    </location>
</feature>
<dbReference type="HOGENOM" id="CLU_1982368_0_0_1"/>
<sequence>MSQICYRLSVNTKFPIFPHNLVSPWSCPVQSQQSFSGKDSRPTTNYGSGGHAAQAPLRRRSGTVFHADCTSRAMASQPCSSSPQIGAIVHFADQHGHSPISPLGLPLVGPPQGSRPPIRIAQTAVA</sequence>
<dbReference type="GeneID" id="5976299"/>
<dbReference type="Proteomes" id="UP000001055">
    <property type="component" value="Unassembled WGS sequence"/>
</dbReference>
<protein>
    <submittedName>
        <fullName evidence="2">Uncharacterized protein</fullName>
    </submittedName>
</protein>
<dbReference type="EMBL" id="CH445338">
    <property type="protein sequence ID" value="EAT83288.1"/>
    <property type="molecule type" value="Genomic_DNA"/>
</dbReference>